<feature type="chain" id="PRO_5045179999" description="Lipoprotein" evidence="3">
    <location>
        <begin position="25"/>
        <end position="411"/>
    </location>
</feature>
<dbReference type="Pfam" id="PF20085">
    <property type="entry name" value="TGL"/>
    <property type="match status" value="1"/>
</dbReference>
<keyword evidence="3" id="KW-0732">Signal</keyword>
<dbReference type="EMBL" id="JBHRTP010000007">
    <property type="protein sequence ID" value="MFC3106904.1"/>
    <property type="molecule type" value="Genomic_DNA"/>
</dbReference>
<proteinExistence type="predicted"/>
<evidence type="ECO:0008006" key="6">
    <source>
        <dbReference type="Google" id="ProtNLM"/>
    </source>
</evidence>
<sequence>MSSLVKTRVNVALGLLCVMSAARAGMLAPESGTASTQHAPPISGVMFSCPLEQIAELHRDMVAYLRELGIGKDLVVKIEPAGGTLVYTLATPAADTDTLSFKGREQYRIKDELVRLPAKGGNTRAVSTVSKKEILLALLQHGRLTNFSGVACTLDALRDHVGMRQNTVAWTDKLSWGWPDGRPAYWNSKKWHKGTPLASVSVDNALLDAFLRQDRYRIGCYAASKLSYAHAVLDYYVRVKKDPAKAALVRARLMHDKEPLVGVEPAAMWDFEKDFDADERDIPGKILSIKRGVAPGNFVPGDWVYLLNTDEVTYKKTGYEGSNAVYLGRGKFGDYYNDHRHAYTYSEKVDEVYQWRHGVFSRSRDAHKIKPLSDGDVVRLSATPAEGGLLLDFRVAPYLFGYEELPALPPR</sequence>
<keyword evidence="1" id="KW-0808">Transferase</keyword>
<dbReference type="InterPro" id="IPR020916">
    <property type="entry name" value="Gln_gamma-glutamylTfrase_bac"/>
</dbReference>
<organism evidence="4 5">
    <name type="scientific">Undibacterium arcticum</name>
    <dbReference type="NCBI Taxonomy" id="1762892"/>
    <lineage>
        <taxon>Bacteria</taxon>
        <taxon>Pseudomonadati</taxon>
        <taxon>Pseudomonadota</taxon>
        <taxon>Betaproteobacteria</taxon>
        <taxon>Burkholderiales</taxon>
        <taxon>Oxalobacteraceae</taxon>
        <taxon>Undibacterium</taxon>
    </lineage>
</organism>
<protein>
    <recommendedName>
        <fullName evidence="6">Lipoprotein</fullName>
    </recommendedName>
</protein>
<accession>A0ABV7EY65</accession>
<evidence type="ECO:0000256" key="1">
    <source>
        <dbReference type="ARBA" id="ARBA00022679"/>
    </source>
</evidence>
<evidence type="ECO:0000256" key="2">
    <source>
        <dbReference type="ARBA" id="ARBA00022969"/>
    </source>
</evidence>
<evidence type="ECO:0000313" key="4">
    <source>
        <dbReference type="EMBL" id="MFC3106904.1"/>
    </source>
</evidence>
<dbReference type="RefSeq" id="WP_390330802.1">
    <property type="nucleotide sequence ID" value="NZ_JBHRTP010000007.1"/>
</dbReference>
<gene>
    <name evidence="4" type="ORF">ACFOFO_02835</name>
</gene>
<feature type="signal peptide" evidence="3">
    <location>
        <begin position="1"/>
        <end position="24"/>
    </location>
</feature>
<name>A0ABV7EY65_9BURK</name>
<keyword evidence="5" id="KW-1185">Reference proteome</keyword>
<keyword evidence="2" id="KW-0749">Sporulation</keyword>
<dbReference type="Proteomes" id="UP001595530">
    <property type="component" value="Unassembled WGS sequence"/>
</dbReference>
<evidence type="ECO:0000256" key="3">
    <source>
        <dbReference type="SAM" id="SignalP"/>
    </source>
</evidence>
<reference evidence="5" key="1">
    <citation type="journal article" date="2019" name="Int. J. Syst. Evol. Microbiol.">
        <title>The Global Catalogue of Microorganisms (GCM) 10K type strain sequencing project: providing services to taxonomists for standard genome sequencing and annotation.</title>
        <authorList>
            <consortium name="The Broad Institute Genomics Platform"/>
            <consortium name="The Broad Institute Genome Sequencing Center for Infectious Disease"/>
            <person name="Wu L."/>
            <person name="Ma J."/>
        </authorList>
    </citation>
    <scope>NUCLEOTIDE SEQUENCE [LARGE SCALE GENOMIC DNA]</scope>
    <source>
        <strain evidence="5">KCTC 42986</strain>
    </source>
</reference>
<comment type="caution">
    <text evidence="4">The sequence shown here is derived from an EMBL/GenBank/DDBJ whole genome shotgun (WGS) entry which is preliminary data.</text>
</comment>
<evidence type="ECO:0000313" key="5">
    <source>
        <dbReference type="Proteomes" id="UP001595530"/>
    </source>
</evidence>